<evidence type="ECO:0000313" key="3">
    <source>
        <dbReference type="Proteomes" id="UP000257109"/>
    </source>
</evidence>
<keyword evidence="3" id="KW-1185">Reference proteome</keyword>
<dbReference type="AlphaFoldDB" id="A0A371FIN3"/>
<evidence type="ECO:0000313" key="2">
    <source>
        <dbReference type="EMBL" id="RDX78159.1"/>
    </source>
</evidence>
<proteinExistence type="predicted"/>
<name>A0A371FIN3_MUCPR</name>
<dbReference type="Proteomes" id="UP000257109">
    <property type="component" value="Unassembled WGS sequence"/>
</dbReference>
<accession>A0A371FIN3</accession>
<keyword evidence="1" id="KW-0732">Signal</keyword>
<feature type="chain" id="PRO_5016918390" description="Retrotransposon gag domain-containing protein" evidence="1">
    <location>
        <begin position="18"/>
        <end position="189"/>
    </location>
</feature>
<organism evidence="2 3">
    <name type="scientific">Mucuna pruriens</name>
    <name type="common">Velvet bean</name>
    <name type="synonym">Dolichos pruriens</name>
    <dbReference type="NCBI Taxonomy" id="157652"/>
    <lineage>
        <taxon>Eukaryota</taxon>
        <taxon>Viridiplantae</taxon>
        <taxon>Streptophyta</taxon>
        <taxon>Embryophyta</taxon>
        <taxon>Tracheophyta</taxon>
        <taxon>Spermatophyta</taxon>
        <taxon>Magnoliopsida</taxon>
        <taxon>eudicotyledons</taxon>
        <taxon>Gunneridae</taxon>
        <taxon>Pentapetalae</taxon>
        <taxon>rosids</taxon>
        <taxon>fabids</taxon>
        <taxon>Fabales</taxon>
        <taxon>Fabaceae</taxon>
        <taxon>Papilionoideae</taxon>
        <taxon>50 kb inversion clade</taxon>
        <taxon>NPAAA clade</taxon>
        <taxon>indigoferoid/millettioid clade</taxon>
        <taxon>Phaseoleae</taxon>
        <taxon>Mucuna</taxon>
    </lineage>
</organism>
<dbReference type="EMBL" id="QJKJ01008950">
    <property type="protein sequence ID" value="RDX78159.1"/>
    <property type="molecule type" value="Genomic_DNA"/>
</dbReference>
<feature type="non-terminal residue" evidence="2">
    <location>
        <position position="1"/>
    </location>
</feature>
<reference evidence="2" key="1">
    <citation type="submission" date="2018-05" db="EMBL/GenBank/DDBJ databases">
        <title>Draft genome of Mucuna pruriens seed.</title>
        <authorList>
            <person name="Nnadi N.E."/>
            <person name="Vos R."/>
            <person name="Hasami M.H."/>
            <person name="Devisetty U.K."/>
            <person name="Aguiy J.C."/>
        </authorList>
    </citation>
    <scope>NUCLEOTIDE SEQUENCE [LARGE SCALE GENOMIC DNA]</scope>
    <source>
        <strain evidence="2">JCA_2017</strain>
    </source>
</reference>
<protein>
    <recommendedName>
        <fullName evidence="4">Retrotransposon gag domain-containing protein</fullName>
    </recommendedName>
</protein>
<sequence length="189" mass="21757">MEVVEFILLSIIIYTSSSCSCPHSHGGAWYLSRISLDRGVRLYRVGLCLSLRLAKTVSDTTQSSLYRIHLCREKKEKKRVVSLSNFQEPGPMENNDRSLKELATPDVVYQPWCIEYSQLMSAQSYELKFSLIHLLPKFHGLVGEDPHKHLKEFHMVCSTMKPQGISKDYIKIKAFPFFLNGAVKDWLYP</sequence>
<feature type="signal peptide" evidence="1">
    <location>
        <begin position="1"/>
        <end position="17"/>
    </location>
</feature>
<comment type="caution">
    <text evidence="2">The sequence shown here is derived from an EMBL/GenBank/DDBJ whole genome shotgun (WGS) entry which is preliminary data.</text>
</comment>
<evidence type="ECO:0000256" key="1">
    <source>
        <dbReference type="SAM" id="SignalP"/>
    </source>
</evidence>
<gene>
    <name evidence="2" type="ORF">CR513_41598</name>
</gene>
<dbReference type="OrthoDB" id="1422241at2759"/>
<evidence type="ECO:0008006" key="4">
    <source>
        <dbReference type="Google" id="ProtNLM"/>
    </source>
</evidence>